<proteinExistence type="predicted"/>
<organism evidence="1 2">
    <name type="scientific">Prevotella corporis</name>
    <dbReference type="NCBI Taxonomy" id="28128"/>
    <lineage>
        <taxon>Bacteria</taxon>
        <taxon>Pseudomonadati</taxon>
        <taxon>Bacteroidota</taxon>
        <taxon>Bacteroidia</taxon>
        <taxon>Bacteroidales</taxon>
        <taxon>Prevotellaceae</taxon>
        <taxon>Prevotella</taxon>
    </lineage>
</organism>
<accession>A0A133QDB3</accession>
<comment type="caution">
    <text evidence="1">The sequence shown here is derived from an EMBL/GenBank/DDBJ whole genome shotgun (WGS) entry which is preliminary data.</text>
</comment>
<evidence type="ECO:0000313" key="1">
    <source>
        <dbReference type="EMBL" id="KXA40896.1"/>
    </source>
</evidence>
<dbReference type="STRING" id="28128.HMPREF3226_00941"/>
<gene>
    <name evidence="1" type="ORF">HMPREF3226_00941</name>
</gene>
<dbReference type="RefSeq" id="WP_156439180.1">
    <property type="nucleotide sequence ID" value="NZ_JAIHUT010000023.1"/>
</dbReference>
<keyword evidence="2" id="KW-1185">Reference proteome</keyword>
<dbReference type="EMBL" id="LRQG01000056">
    <property type="protein sequence ID" value="KXA40896.1"/>
    <property type="molecule type" value="Genomic_DNA"/>
</dbReference>
<evidence type="ECO:0000313" key="2">
    <source>
        <dbReference type="Proteomes" id="UP000070533"/>
    </source>
</evidence>
<dbReference type="AlphaFoldDB" id="A0A133QDB3"/>
<dbReference type="GO" id="GO:0003743">
    <property type="term" value="F:translation initiation factor activity"/>
    <property type="evidence" value="ECO:0007669"/>
    <property type="project" value="UniProtKB-KW"/>
</dbReference>
<keyword evidence="1" id="KW-0648">Protein biosynthesis</keyword>
<dbReference type="PATRIC" id="fig|28128.5.peg.943"/>
<protein>
    <submittedName>
        <fullName evidence="1">Translation initiation factor Sui1 domain protein</fullName>
    </submittedName>
</protein>
<dbReference type="Proteomes" id="UP000070533">
    <property type="component" value="Unassembled WGS sequence"/>
</dbReference>
<keyword evidence="1" id="KW-0396">Initiation factor</keyword>
<sequence length="90" mass="10177">MDCLQVGTGSYESQLIRLETTTQFKDVDLVRVSTDMAKGRKGRGYEVSMTLGLDNDKFSSTRKYTKKEDLNDDLSNLYITKGNIDSDKIN</sequence>
<reference evidence="2" key="1">
    <citation type="submission" date="2016-01" db="EMBL/GenBank/DDBJ databases">
        <authorList>
            <person name="Mitreva M."/>
            <person name="Pepin K.H."/>
            <person name="Mihindukulasuriya K.A."/>
            <person name="Fulton R."/>
            <person name="Fronick C."/>
            <person name="O'Laughlin M."/>
            <person name="Miner T."/>
            <person name="Herter B."/>
            <person name="Rosa B.A."/>
            <person name="Cordes M."/>
            <person name="Tomlinson C."/>
            <person name="Wollam A."/>
            <person name="Palsikar V.B."/>
            <person name="Mardis E.R."/>
            <person name="Wilson R.K."/>
        </authorList>
    </citation>
    <scope>NUCLEOTIDE SEQUENCE [LARGE SCALE GENOMIC DNA]</scope>
    <source>
        <strain evidence="2">MJR7716</strain>
    </source>
</reference>
<name>A0A133QDB3_9BACT</name>
<dbReference type="OrthoDB" id="1082689at2"/>